<dbReference type="AlphaFoldDB" id="A0A6C0E580"/>
<evidence type="ECO:0000256" key="1">
    <source>
        <dbReference type="SAM" id="Phobius"/>
    </source>
</evidence>
<organism evidence="2">
    <name type="scientific">viral metagenome</name>
    <dbReference type="NCBI Taxonomy" id="1070528"/>
    <lineage>
        <taxon>unclassified sequences</taxon>
        <taxon>metagenomes</taxon>
        <taxon>organismal metagenomes</taxon>
    </lineage>
</organism>
<keyword evidence="1" id="KW-0472">Membrane</keyword>
<accession>A0A6C0E580</accession>
<feature type="transmembrane region" description="Helical" evidence="1">
    <location>
        <begin position="12"/>
        <end position="31"/>
    </location>
</feature>
<sequence length="333" mass="39192">MINNLSNAVKSTNVKTVSMYGGSFLIAILSLEFIRFSYHYLPNAVFYFLLSYLSMRVYETMNDNSVTDKFNNIMYTCSYDIIVLYSKTQIICKQIKENLNLYTNYEENIQKTIYKILNIPKKPTNTYTFEYIKNGDVINKTVSLNKHLLNEDTYDFIILSNESTKHKKIIQKEDVNSLNDCMEVDVDSIDMITSTVKFMVFQLSIPFLKKDDETLLDLHLKTANHNFLIDENRIDKKFLLHFVNHYYSDQILNIKHLNGCQVRFIDNEVKMIDMKLDEQYIHLYENTYEIKNIDTLDTRNNFVENEDEYFSHISREKSIESSIASSIESSSDE</sequence>
<name>A0A6C0E580_9ZZZZ</name>
<reference evidence="2" key="1">
    <citation type="journal article" date="2020" name="Nature">
        <title>Giant virus diversity and host interactions through global metagenomics.</title>
        <authorList>
            <person name="Schulz F."/>
            <person name="Roux S."/>
            <person name="Paez-Espino D."/>
            <person name="Jungbluth S."/>
            <person name="Walsh D.A."/>
            <person name="Denef V.J."/>
            <person name="McMahon K.D."/>
            <person name="Konstantinidis K.T."/>
            <person name="Eloe-Fadrosh E.A."/>
            <person name="Kyrpides N.C."/>
            <person name="Woyke T."/>
        </authorList>
    </citation>
    <scope>NUCLEOTIDE SEQUENCE</scope>
    <source>
        <strain evidence="2">GVMAG-M-3300023179-116</strain>
    </source>
</reference>
<keyword evidence="1" id="KW-1133">Transmembrane helix</keyword>
<protein>
    <submittedName>
        <fullName evidence="2">Uncharacterized protein</fullName>
    </submittedName>
</protein>
<evidence type="ECO:0000313" key="2">
    <source>
        <dbReference type="EMBL" id="QHT23429.1"/>
    </source>
</evidence>
<proteinExistence type="predicted"/>
<dbReference type="EMBL" id="MN739731">
    <property type="protein sequence ID" value="QHT23429.1"/>
    <property type="molecule type" value="Genomic_DNA"/>
</dbReference>
<keyword evidence="1" id="KW-0812">Transmembrane</keyword>